<gene>
    <name evidence="1" type="ORF">E2C01_085854</name>
</gene>
<accession>A0A5B7IZ82</accession>
<proteinExistence type="predicted"/>
<dbReference type="AlphaFoldDB" id="A0A5B7IZ82"/>
<dbReference type="Proteomes" id="UP000324222">
    <property type="component" value="Unassembled WGS sequence"/>
</dbReference>
<evidence type="ECO:0000313" key="1">
    <source>
        <dbReference type="EMBL" id="MPC90851.1"/>
    </source>
</evidence>
<reference evidence="1 2" key="1">
    <citation type="submission" date="2019-05" db="EMBL/GenBank/DDBJ databases">
        <title>Another draft genome of Portunus trituberculatus and its Hox gene families provides insights of decapod evolution.</title>
        <authorList>
            <person name="Jeong J.-H."/>
            <person name="Song I."/>
            <person name="Kim S."/>
            <person name="Choi T."/>
            <person name="Kim D."/>
            <person name="Ryu S."/>
            <person name="Kim W."/>
        </authorList>
    </citation>
    <scope>NUCLEOTIDE SEQUENCE [LARGE SCALE GENOMIC DNA]</scope>
    <source>
        <tissue evidence="1">Muscle</tissue>
    </source>
</reference>
<evidence type="ECO:0000313" key="2">
    <source>
        <dbReference type="Proteomes" id="UP000324222"/>
    </source>
</evidence>
<name>A0A5B7IZ82_PORTR</name>
<protein>
    <submittedName>
        <fullName evidence="1">Uncharacterized protein</fullName>
    </submittedName>
</protein>
<sequence length="52" mass="6147">MLQIRYRYCFLLLALLFTGELRTRAGLYCAAMGCIYCFLRSFCTRLVILFTH</sequence>
<keyword evidence="2" id="KW-1185">Reference proteome</keyword>
<organism evidence="1 2">
    <name type="scientific">Portunus trituberculatus</name>
    <name type="common">Swimming crab</name>
    <name type="synonym">Neptunus trituberculatus</name>
    <dbReference type="NCBI Taxonomy" id="210409"/>
    <lineage>
        <taxon>Eukaryota</taxon>
        <taxon>Metazoa</taxon>
        <taxon>Ecdysozoa</taxon>
        <taxon>Arthropoda</taxon>
        <taxon>Crustacea</taxon>
        <taxon>Multicrustacea</taxon>
        <taxon>Malacostraca</taxon>
        <taxon>Eumalacostraca</taxon>
        <taxon>Eucarida</taxon>
        <taxon>Decapoda</taxon>
        <taxon>Pleocyemata</taxon>
        <taxon>Brachyura</taxon>
        <taxon>Eubrachyura</taxon>
        <taxon>Portunoidea</taxon>
        <taxon>Portunidae</taxon>
        <taxon>Portuninae</taxon>
        <taxon>Portunus</taxon>
    </lineage>
</organism>
<dbReference type="EMBL" id="VSRR010085771">
    <property type="protein sequence ID" value="MPC90851.1"/>
    <property type="molecule type" value="Genomic_DNA"/>
</dbReference>
<comment type="caution">
    <text evidence="1">The sequence shown here is derived from an EMBL/GenBank/DDBJ whole genome shotgun (WGS) entry which is preliminary data.</text>
</comment>